<dbReference type="AlphaFoldDB" id="A0A914YKA9"/>
<evidence type="ECO:0000313" key="2">
    <source>
        <dbReference type="Proteomes" id="UP000887577"/>
    </source>
</evidence>
<sequence>MKRILKNLQIRRDLIDQYDFHVRLKLFYPNDVLYYQDKFSFNVRDDAKINQSFLDIFQRQAECNPCGEALFNAATEIVPIRGVINTMIEQLRDTARARSKSGFYGYTQFAGMHVTRTLKLPICTYGTHRSLEIKVAENFEIVEEESSSNLEVTAKSEFFEIIEEEEASSSIEVLKEDESAGTAIPESEVIMPQ</sequence>
<accession>A0A914YKA9</accession>
<dbReference type="Proteomes" id="UP000887577">
    <property type="component" value="Unplaced"/>
</dbReference>
<evidence type="ECO:0000256" key="1">
    <source>
        <dbReference type="SAM" id="MobiDB-lite"/>
    </source>
</evidence>
<evidence type="ECO:0000313" key="3">
    <source>
        <dbReference type="WBParaSite" id="PSU_v2.g19776.t1"/>
    </source>
</evidence>
<organism evidence="2 3">
    <name type="scientific">Panagrolaimus superbus</name>
    <dbReference type="NCBI Taxonomy" id="310955"/>
    <lineage>
        <taxon>Eukaryota</taxon>
        <taxon>Metazoa</taxon>
        <taxon>Ecdysozoa</taxon>
        <taxon>Nematoda</taxon>
        <taxon>Chromadorea</taxon>
        <taxon>Rhabditida</taxon>
        <taxon>Tylenchina</taxon>
        <taxon>Panagrolaimomorpha</taxon>
        <taxon>Panagrolaimoidea</taxon>
        <taxon>Panagrolaimidae</taxon>
        <taxon>Panagrolaimus</taxon>
    </lineage>
</organism>
<proteinExistence type="predicted"/>
<reference evidence="3" key="1">
    <citation type="submission" date="2022-11" db="UniProtKB">
        <authorList>
            <consortium name="WormBaseParasite"/>
        </authorList>
    </citation>
    <scope>IDENTIFICATION</scope>
</reference>
<keyword evidence="2" id="KW-1185">Reference proteome</keyword>
<feature type="region of interest" description="Disordered" evidence="1">
    <location>
        <begin position="172"/>
        <end position="193"/>
    </location>
</feature>
<protein>
    <submittedName>
        <fullName evidence="3">Uncharacterized protein</fullName>
    </submittedName>
</protein>
<name>A0A914YKA9_9BILA</name>
<dbReference type="WBParaSite" id="PSU_v2.g19776.t1">
    <property type="protein sequence ID" value="PSU_v2.g19776.t1"/>
    <property type="gene ID" value="PSU_v2.g19776"/>
</dbReference>